<geneLocation type="plasmid" evidence="3">
    <name>pob3b1</name>
</geneLocation>
<dbReference type="Proteomes" id="UP000230709">
    <property type="component" value="Plasmid pOB3b1"/>
</dbReference>
<dbReference type="EMBL" id="CP023738">
    <property type="protein sequence ID" value="ATQ70559.1"/>
    <property type="molecule type" value="Genomic_DNA"/>
</dbReference>
<name>A0A2D2D6U2_METT3</name>
<keyword evidence="2" id="KW-0614">Plasmid</keyword>
<proteinExistence type="predicted"/>
<reference evidence="3" key="1">
    <citation type="submission" date="2017-10" db="EMBL/GenBank/DDBJ databases">
        <title>Completed PacBio SMRT sequence of Methylosinus trichosporium OB3b reveals presence of a third large plasmid.</title>
        <authorList>
            <person name="Charles T.C."/>
            <person name="Lynch M.D.J."/>
            <person name="Heil J.R."/>
            <person name="Cheng J."/>
        </authorList>
    </citation>
    <scope>NUCLEOTIDE SEQUENCE [LARGE SCALE GENOMIC DNA]</scope>
    <source>
        <strain evidence="3">OB3b</strain>
        <plasmid evidence="3">pob3b1</plasmid>
    </source>
</reference>
<evidence type="ECO:0000313" key="2">
    <source>
        <dbReference type="EMBL" id="ATQ70559.1"/>
    </source>
</evidence>
<evidence type="ECO:0000313" key="3">
    <source>
        <dbReference type="Proteomes" id="UP000230709"/>
    </source>
</evidence>
<gene>
    <name evidence="2" type="ORF">CQW49_21375</name>
</gene>
<dbReference type="STRING" id="595536.GCA_000178815_00224"/>
<dbReference type="RefSeq" id="WP_003612719.1">
    <property type="nucleotide sequence ID" value="NZ_ADVE02000002.1"/>
</dbReference>
<organism evidence="2 3">
    <name type="scientific">Methylosinus trichosporium (strain ATCC 35070 / NCIMB 11131 / UNIQEM 75 / OB3b)</name>
    <dbReference type="NCBI Taxonomy" id="595536"/>
    <lineage>
        <taxon>Bacteria</taxon>
        <taxon>Pseudomonadati</taxon>
        <taxon>Pseudomonadota</taxon>
        <taxon>Alphaproteobacteria</taxon>
        <taxon>Hyphomicrobiales</taxon>
        <taxon>Methylocystaceae</taxon>
        <taxon>Methylosinus</taxon>
    </lineage>
</organism>
<sequence length="105" mass="11080">MRKSTAMDIIGCVAGALALLALVQQANGKTVKGPAPAATQPRYAVDLWWNRGGDMGGLKKATDACVKKLGDSERPASLSTMVLSRAMLDCLEGEGWRPVGEPRPV</sequence>
<dbReference type="KEGG" id="mtw:CQW49_21375"/>
<protein>
    <submittedName>
        <fullName evidence="2">Uncharacterized protein</fullName>
    </submittedName>
</protein>
<evidence type="ECO:0000256" key="1">
    <source>
        <dbReference type="SAM" id="SignalP"/>
    </source>
</evidence>
<feature type="chain" id="PRO_5013541298" evidence="1">
    <location>
        <begin position="27"/>
        <end position="105"/>
    </location>
</feature>
<keyword evidence="1" id="KW-0732">Signal</keyword>
<accession>A0A2D2D6U2</accession>
<keyword evidence="3" id="KW-1185">Reference proteome</keyword>
<feature type="signal peptide" evidence="1">
    <location>
        <begin position="1"/>
        <end position="26"/>
    </location>
</feature>
<dbReference type="AlphaFoldDB" id="A0A2D2D6U2"/>